<accession>A0A1D1VRF9</accession>
<dbReference type="Proteomes" id="UP000186922">
    <property type="component" value="Unassembled WGS sequence"/>
</dbReference>
<gene>
    <name evidence="1" type="primary">RvY_14474-1</name>
    <name evidence="1" type="synonym">RvY_14474.1</name>
    <name evidence="1" type="ORF">RvY_14474</name>
</gene>
<name>A0A1D1VRF9_RAMVA</name>
<comment type="caution">
    <text evidence="1">The sequence shown here is derived from an EMBL/GenBank/DDBJ whole genome shotgun (WGS) entry which is preliminary data.</text>
</comment>
<dbReference type="OrthoDB" id="17907at2759"/>
<dbReference type="AlphaFoldDB" id="A0A1D1VRF9"/>
<sequence length="65" mass="7635">MPCESMVEIYSKRPDPEIGCDREIQIYSDDEKYIKIMLRIFWSLMFFRGVNGESIIQIARTGQVS</sequence>
<organism evidence="1 2">
    <name type="scientific">Ramazzottius varieornatus</name>
    <name type="common">Water bear</name>
    <name type="synonym">Tardigrade</name>
    <dbReference type="NCBI Taxonomy" id="947166"/>
    <lineage>
        <taxon>Eukaryota</taxon>
        <taxon>Metazoa</taxon>
        <taxon>Ecdysozoa</taxon>
        <taxon>Tardigrada</taxon>
        <taxon>Eutardigrada</taxon>
        <taxon>Parachela</taxon>
        <taxon>Hypsibioidea</taxon>
        <taxon>Ramazzottiidae</taxon>
        <taxon>Ramazzottius</taxon>
    </lineage>
</organism>
<protein>
    <submittedName>
        <fullName evidence="1">Uncharacterized protein</fullName>
    </submittedName>
</protein>
<evidence type="ECO:0000313" key="1">
    <source>
        <dbReference type="EMBL" id="GAV04152.1"/>
    </source>
</evidence>
<reference evidence="1 2" key="1">
    <citation type="journal article" date="2016" name="Nat. Commun.">
        <title>Extremotolerant tardigrade genome and improved radiotolerance of human cultured cells by tardigrade-unique protein.</title>
        <authorList>
            <person name="Hashimoto T."/>
            <person name="Horikawa D.D."/>
            <person name="Saito Y."/>
            <person name="Kuwahara H."/>
            <person name="Kozuka-Hata H."/>
            <person name="Shin-I T."/>
            <person name="Minakuchi Y."/>
            <person name="Ohishi K."/>
            <person name="Motoyama A."/>
            <person name="Aizu T."/>
            <person name="Enomoto A."/>
            <person name="Kondo K."/>
            <person name="Tanaka S."/>
            <person name="Hara Y."/>
            <person name="Koshikawa S."/>
            <person name="Sagara H."/>
            <person name="Miura T."/>
            <person name="Yokobori S."/>
            <person name="Miyagawa K."/>
            <person name="Suzuki Y."/>
            <person name="Kubo T."/>
            <person name="Oyama M."/>
            <person name="Kohara Y."/>
            <person name="Fujiyama A."/>
            <person name="Arakawa K."/>
            <person name="Katayama T."/>
            <person name="Toyoda A."/>
            <person name="Kunieda T."/>
        </authorList>
    </citation>
    <scope>NUCLEOTIDE SEQUENCE [LARGE SCALE GENOMIC DNA]</scope>
    <source>
        <strain evidence="1 2">YOKOZUNA-1</strain>
    </source>
</reference>
<proteinExistence type="predicted"/>
<evidence type="ECO:0000313" key="2">
    <source>
        <dbReference type="Proteomes" id="UP000186922"/>
    </source>
</evidence>
<dbReference type="EMBL" id="BDGG01000010">
    <property type="protein sequence ID" value="GAV04152.1"/>
    <property type="molecule type" value="Genomic_DNA"/>
</dbReference>
<keyword evidence="2" id="KW-1185">Reference proteome</keyword>